<dbReference type="Gene3D" id="3.40.50.300">
    <property type="entry name" value="P-loop containing nucleotide triphosphate hydrolases"/>
    <property type="match status" value="1"/>
</dbReference>
<dbReference type="SMART" id="SM00487">
    <property type="entry name" value="DEXDc"/>
    <property type="match status" value="1"/>
</dbReference>
<evidence type="ECO:0000313" key="9">
    <source>
        <dbReference type="EMBL" id="GMT30516.1"/>
    </source>
</evidence>
<evidence type="ECO:0000256" key="4">
    <source>
        <dbReference type="ARBA" id="ARBA00022884"/>
    </source>
</evidence>
<feature type="region of interest" description="Disordered" evidence="6">
    <location>
        <begin position="123"/>
        <end position="143"/>
    </location>
</feature>
<dbReference type="InterPro" id="IPR014001">
    <property type="entry name" value="Helicase_ATP-bd"/>
</dbReference>
<feature type="domain" description="R3H" evidence="7">
    <location>
        <begin position="6"/>
        <end position="68"/>
    </location>
</feature>
<protein>
    <recommendedName>
        <fullName evidence="11">Helicase ATP-binding domain-containing protein</fullName>
    </recommendedName>
</protein>
<feature type="domain" description="Helicase ATP-binding" evidence="8">
    <location>
        <begin position="164"/>
        <end position="329"/>
    </location>
</feature>
<dbReference type="InterPro" id="IPR001374">
    <property type="entry name" value="R3H_dom"/>
</dbReference>
<evidence type="ECO:0000259" key="8">
    <source>
        <dbReference type="PROSITE" id="PS51192"/>
    </source>
</evidence>
<dbReference type="Proteomes" id="UP001432322">
    <property type="component" value="Unassembled WGS sequence"/>
</dbReference>
<keyword evidence="4" id="KW-0694">RNA-binding</keyword>
<evidence type="ECO:0000256" key="1">
    <source>
        <dbReference type="ARBA" id="ARBA00022741"/>
    </source>
</evidence>
<proteinExistence type="inferred from homology"/>
<dbReference type="InterPro" id="IPR036867">
    <property type="entry name" value="R3H_dom_sf"/>
</dbReference>
<dbReference type="PROSITE" id="PS51192">
    <property type="entry name" value="HELICASE_ATP_BIND_1"/>
    <property type="match status" value="1"/>
</dbReference>
<feature type="non-terminal residue" evidence="9">
    <location>
        <position position="1"/>
    </location>
</feature>
<keyword evidence="2" id="KW-0378">Hydrolase</keyword>
<dbReference type="GO" id="GO:0005524">
    <property type="term" value="F:ATP binding"/>
    <property type="evidence" value="ECO:0007669"/>
    <property type="project" value="UniProtKB-KW"/>
</dbReference>
<dbReference type="CDD" id="cd17917">
    <property type="entry name" value="DEXHc_RHA-like"/>
    <property type="match status" value="1"/>
</dbReference>
<keyword evidence="3" id="KW-0067">ATP-binding</keyword>
<sequence length="388" mass="42705">SAPIPRQFYDTMRKRIDEFKVGPTDRLVLEPMDSAQRKAVHDMANRLRVLSKSSGSGVNRHCVITRRAPASMQAASLCSESEPISLTHEQKVKIVAFIKDHPISDEAIDAHVTVSSEARDSVRESKKYVAPRAEPQIPPAGRPRADIARTRHELPAFHAREKVIAAIEKNKVSLITGGTGCGKTTQVPQFLLERALELGTPVRIICTQPRRLPAIAVAQRVAAERGEQVSGTVGYHIRLEQRVSQHTVLTYCTSGVLLRMLTQDELARDCTHIILDEVHEREQNTDYLLIALRQALKKRHDLKVILMSATMEGNLHMFMNYFKESNIIHVDIPSRLYPVTNFHLADVMALTGYTPPESVYGGGTISFNNGFGGFGGGGGGNSSGGGTK</sequence>
<evidence type="ECO:0000256" key="3">
    <source>
        <dbReference type="ARBA" id="ARBA00022840"/>
    </source>
</evidence>
<dbReference type="Pfam" id="PF00270">
    <property type="entry name" value="DEAD"/>
    <property type="match status" value="1"/>
</dbReference>
<evidence type="ECO:0000256" key="2">
    <source>
        <dbReference type="ARBA" id="ARBA00022801"/>
    </source>
</evidence>
<dbReference type="SUPFAM" id="SSF52540">
    <property type="entry name" value="P-loop containing nucleoside triphosphate hydrolases"/>
    <property type="match status" value="1"/>
</dbReference>
<dbReference type="FunFam" id="3.40.50.300:FF:000526">
    <property type="entry name" value="DExH-box ATP-dependent RNA helicase DExH3"/>
    <property type="match status" value="1"/>
</dbReference>
<dbReference type="AlphaFoldDB" id="A0AAV5WHY2"/>
<dbReference type="PANTHER" id="PTHR18934">
    <property type="entry name" value="ATP-DEPENDENT RNA HELICASE"/>
    <property type="match status" value="1"/>
</dbReference>
<evidence type="ECO:0000313" key="10">
    <source>
        <dbReference type="Proteomes" id="UP001432322"/>
    </source>
</evidence>
<dbReference type="Gene3D" id="3.30.1370.50">
    <property type="entry name" value="R3H-like domain"/>
    <property type="match status" value="1"/>
</dbReference>
<dbReference type="InterPro" id="IPR011545">
    <property type="entry name" value="DEAD/DEAH_box_helicase_dom"/>
</dbReference>
<comment type="caution">
    <text evidence="9">The sequence shown here is derived from an EMBL/GenBank/DDBJ whole genome shotgun (WGS) entry which is preliminary data.</text>
</comment>
<name>A0AAV5WHY2_9BILA</name>
<keyword evidence="10" id="KW-1185">Reference proteome</keyword>
<dbReference type="SUPFAM" id="SSF82708">
    <property type="entry name" value="R3H domain"/>
    <property type="match status" value="1"/>
</dbReference>
<dbReference type="GO" id="GO:0016787">
    <property type="term" value="F:hydrolase activity"/>
    <property type="evidence" value="ECO:0007669"/>
    <property type="project" value="UniProtKB-KW"/>
</dbReference>
<dbReference type="GO" id="GO:0003723">
    <property type="term" value="F:RNA binding"/>
    <property type="evidence" value="ECO:0007669"/>
    <property type="project" value="UniProtKB-KW"/>
</dbReference>
<evidence type="ECO:0000256" key="6">
    <source>
        <dbReference type="SAM" id="MobiDB-lite"/>
    </source>
</evidence>
<dbReference type="GO" id="GO:0004386">
    <property type="term" value="F:helicase activity"/>
    <property type="evidence" value="ECO:0007669"/>
    <property type="project" value="TreeGrafter"/>
</dbReference>
<keyword evidence="1" id="KW-0547">Nucleotide-binding</keyword>
<evidence type="ECO:0000256" key="5">
    <source>
        <dbReference type="ARBA" id="ARBA00060772"/>
    </source>
</evidence>
<evidence type="ECO:0008006" key="11">
    <source>
        <dbReference type="Google" id="ProtNLM"/>
    </source>
</evidence>
<dbReference type="InterPro" id="IPR027417">
    <property type="entry name" value="P-loop_NTPase"/>
</dbReference>
<reference evidence="9" key="1">
    <citation type="submission" date="2023-10" db="EMBL/GenBank/DDBJ databases">
        <title>Genome assembly of Pristionchus species.</title>
        <authorList>
            <person name="Yoshida K."/>
            <person name="Sommer R.J."/>
        </authorList>
    </citation>
    <scope>NUCLEOTIDE SEQUENCE</scope>
    <source>
        <strain evidence="9">RS5133</strain>
    </source>
</reference>
<organism evidence="9 10">
    <name type="scientific">Pristionchus fissidentatus</name>
    <dbReference type="NCBI Taxonomy" id="1538716"/>
    <lineage>
        <taxon>Eukaryota</taxon>
        <taxon>Metazoa</taxon>
        <taxon>Ecdysozoa</taxon>
        <taxon>Nematoda</taxon>
        <taxon>Chromadorea</taxon>
        <taxon>Rhabditida</taxon>
        <taxon>Rhabditina</taxon>
        <taxon>Diplogasteromorpha</taxon>
        <taxon>Diplogasteroidea</taxon>
        <taxon>Neodiplogasteridae</taxon>
        <taxon>Pristionchus</taxon>
    </lineage>
</organism>
<comment type="similarity">
    <text evidence="5">Belongs to the DExH box helicase family.</text>
</comment>
<accession>A0AAV5WHY2</accession>
<dbReference type="Pfam" id="PF01424">
    <property type="entry name" value="R3H"/>
    <property type="match status" value="1"/>
</dbReference>
<dbReference type="CDD" id="cd02325">
    <property type="entry name" value="R3H"/>
    <property type="match status" value="1"/>
</dbReference>
<dbReference type="PANTHER" id="PTHR18934:SF213">
    <property type="entry name" value="3'-5' RNA HELICASE YTHDC2"/>
    <property type="match status" value="1"/>
</dbReference>
<dbReference type="EMBL" id="BTSY01000005">
    <property type="protein sequence ID" value="GMT30516.1"/>
    <property type="molecule type" value="Genomic_DNA"/>
</dbReference>
<dbReference type="PROSITE" id="PS51061">
    <property type="entry name" value="R3H"/>
    <property type="match status" value="1"/>
</dbReference>
<evidence type="ECO:0000259" key="7">
    <source>
        <dbReference type="PROSITE" id="PS51061"/>
    </source>
</evidence>
<gene>
    <name evidence="9" type="ORF">PFISCL1PPCAC_21813</name>
</gene>